<dbReference type="InterPro" id="IPR036266">
    <property type="entry name" value="SecA_Wing/Scaffold_sf"/>
</dbReference>
<evidence type="ECO:0000256" key="3">
    <source>
        <dbReference type="ARBA" id="ARBA00022448"/>
    </source>
</evidence>
<dbReference type="PRINTS" id="PR00906">
    <property type="entry name" value="SECA"/>
</dbReference>
<evidence type="ECO:0000313" key="21">
    <source>
        <dbReference type="EMBL" id="KKB78355.1"/>
    </source>
</evidence>
<feature type="domain" description="Helicase C-terminal" evidence="19">
    <location>
        <begin position="429"/>
        <end position="616"/>
    </location>
</feature>
<evidence type="ECO:0000259" key="19">
    <source>
        <dbReference type="PROSITE" id="PS51194"/>
    </source>
</evidence>
<dbReference type="STRING" id="361041.VW35_12030"/>
<dbReference type="Gene3D" id="3.40.50.300">
    <property type="entry name" value="P-loop containing nucleotide triphosphate hydrolases"/>
    <property type="match status" value="2"/>
</dbReference>
<dbReference type="GO" id="GO:0006605">
    <property type="term" value="P:protein targeting"/>
    <property type="evidence" value="ECO:0007669"/>
    <property type="project" value="UniProtKB-UniRule"/>
</dbReference>
<dbReference type="PROSITE" id="PS51194">
    <property type="entry name" value="HELICASE_CTER"/>
    <property type="match status" value="1"/>
</dbReference>
<dbReference type="Pfam" id="PF07517">
    <property type="entry name" value="SecA_DEAD"/>
    <property type="match status" value="1"/>
</dbReference>
<dbReference type="Pfam" id="PF02810">
    <property type="entry name" value="SEC-C"/>
    <property type="match status" value="1"/>
</dbReference>
<dbReference type="Pfam" id="PF21090">
    <property type="entry name" value="P-loop_SecA"/>
    <property type="match status" value="1"/>
</dbReference>
<evidence type="ECO:0000313" key="22">
    <source>
        <dbReference type="Proteomes" id="UP000033514"/>
    </source>
</evidence>
<evidence type="ECO:0000256" key="5">
    <source>
        <dbReference type="ARBA" id="ARBA00022490"/>
    </source>
</evidence>
<evidence type="ECO:0000256" key="14">
    <source>
        <dbReference type="ARBA" id="ARBA00023136"/>
    </source>
</evidence>
<evidence type="ECO:0000256" key="1">
    <source>
        <dbReference type="ARBA" id="ARBA00001947"/>
    </source>
</evidence>
<evidence type="ECO:0000259" key="18">
    <source>
        <dbReference type="PROSITE" id="PS51192"/>
    </source>
</evidence>
<dbReference type="SMART" id="SM00957">
    <property type="entry name" value="SecA_DEAD"/>
    <property type="match status" value="1"/>
</dbReference>
<dbReference type="Gene3D" id="3.10.450.50">
    <property type="match status" value="1"/>
</dbReference>
<evidence type="ECO:0000256" key="16">
    <source>
        <dbReference type="RuleBase" id="RU003874"/>
    </source>
</evidence>
<feature type="domain" description="Helicase ATP-binding" evidence="18">
    <location>
        <begin position="90"/>
        <end position="248"/>
    </location>
</feature>
<dbReference type="PROSITE" id="PS01312">
    <property type="entry name" value="SECA"/>
    <property type="match status" value="1"/>
</dbReference>
<evidence type="ECO:0000256" key="2">
    <source>
        <dbReference type="ARBA" id="ARBA00007650"/>
    </source>
</evidence>
<keyword evidence="14 15" id="KW-0472">Membrane</keyword>
<comment type="catalytic activity">
    <reaction evidence="15">
        <text>ATP + H2O + cellular proteinSide 1 = ADP + phosphate + cellular proteinSide 2.</text>
        <dbReference type="EC" id="7.4.2.8"/>
    </reaction>
</comment>
<dbReference type="FunFam" id="3.40.50.300:FF:000113">
    <property type="entry name" value="Preprotein translocase subunit SecA"/>
    <property type="match status" value="1"/>
</dbReference>
<comment type="similarity">
    <text evidence="2 15 16">Belongs to the SecA family.</text>
</comment>
<reference evidence="21 22" key="1">
    <citation type="submission" date="2015-03" db="EMBL/GenBank/DDBJ databases">
        <authorList>
            <person name="Hassan Y.I."/>
            <person name="Lepp D."/>
            <person name="Zhou T."/>
        </authorList>
    </citation>
    <scope>NUCLEOTIDE SEQUENCE [LARGE SCALE GENOMIC DNA]</scope>
    <source>
        <strain evidence="21 22">GH2-10</strain>
    </source>
</reference>
<dbReference type="FunFam" id="1.10.3060.10:FF:000003">
    <property type="entry name" value="Protein translocase subunit SecA"/>
    <property type="match status" value="1"/>
</dbReference>
<dbReference type="EC" id="7.4.2.8" evidence="15"/>
<evidence type="ECO:0000256" key="8">
    <source>
        <dbReference type="ARBA" id="ARBA00022741"/>
    </source>
</evidence>
<keyword evidence="3 15" id="KW-0813">Transport</keyword>
<evidence type="ECO:0000259" key="20">
    <source>
        <dbReference type="PROSITE" id="PS51196"/>
    </source>
</evidence>
<evidence type="ECO:0000256" key="17">
    <source>
        <dbReference type="SAM" id="MobiDB-lite"/>
    </source>
</evidence>
<dbReference type="GO" id="GO:0065002">
    <property type="term" value="P:intracellular protein transmembrane transport"/>
    <property type="evidence" value="ECO:0007669"/>
    <property type="project" value="UniProtKB-UniRule"/>
</dbReference>
<sequence length="910" mass="101084">MALAALARRIFGSPSDRQVKRYQGKVAAINALEPELAKLSDEELRARTAEFKAQLEQGADLEDLIVPAFATVREASKRVLGMRHFDVQLIGGMVLNDRAIAEMRTGEGKTLVATLAVYLNALAGKGVHVVTVNDYLARRDAGWMGQIYNFLGLSTGIIVHGLTDQQRRENYAADITYGTNNEFGFDYLRDNMKYARNQMVQRGHAFAIVDEVDSILIDEARTPLIISGPSEDRSELYMKIDALMPIIGDGDFELDEKHRAATFTDQGVEKLEAALSEAGLLKSASMYDVENVALVHHANSALRAHKLFRKDKDYIVRDTPEGGEVVIIDEFSGRMMPGRRYSEGLHQALEAKEKVKIQAENQTLASITFQNYFRLYEKLAGMTGTASTEAEEFADIYNLGVVTIPTNLPVQRIDEDDAIYRTAAEKFDAIAELIKECQSRGQPVLVGTTSIEKSEMLADILRKKNVGQMNVLNARHHEQEAFIVADAGLPGAITIATNMAGRGTDIQLGGNLEMRIEREAKDLEGEAREAKIAEIKAKIADEKQKALAAGGLMVIGTERHESRRIDNQLRGRSGRQGDPGHSKFYLSLQDDLMRIFPVESMDSMLGKLGLEQGESITHPWVTKAIERAQGKVESRNFDIRKNILKYDDVMNDQRKVIFEQRLEFMDAEDVSETVTEMRHDVVDNIVAKAIPPRSYPEQWNTEQLQAAAKTYLNIDVPMAEWAKEEGIDAETVETRIREAADGLIQAKADKYGPVMRQVEKSILLQSIDGLWREHLVMLDHLSKVVGWRGIAQRDPLNEYKQEAYELFQALLGNLRELVTTQLSHIEIQMRQPDPAPAPDLSGLTETHIDPITGENDADDVSPTIAASLGATGEDPSLKPLDPKLLVGLSRNALCPCGSGKKVKHCHGAFV</sequence>
<keyword evidence="8 15" id="KW-0547">Nucleotide-binding</keyword>
<feature type="binding site" evidence="15">
    <location>
        <begin position="106"/>
        <end position="110"/>
    </location>
    <ligand>
        <name>ATP</name>
        <dbReference type="ChEBI" id="CHEBI:30616"/>
    </ligand>
</feature>
<keyword evidence="5 15" id="KW-0963">Cytoplasm</keyword>
<dbReference type="SUPFAM" id="SSF81886">
    <property type="entry name" value="Helical scaffold and wing domains of SecA"/>
    <property type="match status" value="1"/>
</dbReference>
<feature type="domain" description="SecA family profile" evidence="20">
    <location>
        <begin position="4"/>
        <end position="617"/>
    </location>
</feature>
<dbReference type="InterPro" id="IPR036670">
    <property type="entry name" value="SecA_X-link_sf"/>
</dbReference>
<evidence type="ECO:0000256" key="4">
    <source>
        <dbReference type="ARBA" id="ARBA00022475"/>
    </source>
</evidence>
<dbReference type="CDD" id="cd17928">
    <property type="entry name" value="DEXDc_SecA"/>
    <property type="match status" value="1"/>
</dbReference>
<dbReference type="SMART" id="SM00958">
    <property type="entry name" value="SecA_PP_bind"/>
    <property type="match status" value="1"/>
</dbReference>
<comment type="caution">
    <text evidence="21">The sequence shown here is derived from an EMBL/GenBank/DDBJ whole genome shotgun (WGS) entry which is preliminary data.</text>
</comment>
<dbReference type="PATRIC" id="fig|361041.3.peg.1778"/>
<proteinExistence type="inferred from homology"/>
<protein>
    <recommendedName>
        <fullName evidence="15 16">Protein translocase subunit SecA</fullName>
        <ecNumber evidence="15">7.4.2.8</ecNumber>
    </recommendedName>
</protein>
<dbReference type="FunFam" id="3.90.1440.10:FF:000001">
    <property type="entry name" value="Preprotein translocase subunit SecA"/>
    <property type="match status" value="1"/>
</dbReference>
<name>A0A0F5L7Y8_9HYPH</name>
<dbReference type="CDD" id="cd18803">
    <property type="entry name" value="SF2_C_secA"/>
    <property type="match status" value="1"/>
</dbReference>
<dbReference type="PANTHER" id="PTHR30612">
    <property type="entry name" value="SECA INNER MEMBRANE COMPONENT OF SEC PROTEIN SECRETION SYSTEM"/>
    <property type="match status" value="1"/>
</dbReference>
<gene>
    <name evidence="15" type="primary">secA</name>
    <name evidence="21" type="ORF">VW35_12030</name>
</gene>
<dbReference type="InterPro" id="IPR014018">
    <property type="entry name" value="SecA_motor_DEAD"/>
</dbReference>
<dbReference type="GO" id="GO:0017038">
    <property type="term" value="P:protein import"/>
    <property type="evidence" value="ECO:0007669"/>
    <property type="project" value="InterPro"/>
</dbReference>
<dbReference type="InterPro" id="IPR011116">
    <property type="entry name" value="SecA_Wing/Scaffold"/>
</dbReference>
<dbReference type="InterPro" id="IPR000185">
    <property type="entry name" value="SecA"/>
</dbReference>
<feature type="binding site" evidence="15">
    <location>
        <position position="505"/>
    </location>
    <ligand>
        <name>ATP</name>
        <dbReference type="ChEBI" id="CHEBI:30616"/>
    </ligand>
</feature>
<keyword evidence="12 15" id="KW-1278">Translocase</keyword>
<dbReference type="PANTHER" id="PTHR30612:SF0">
    <property type="entry name" value="CHLOROPLAST PROTEIN-TRANSPORTING ATPASE"/>
    <property type="match status" value="1"/>
</dbReference>
<keyword evidence="9" id="KW-0862">Zinc</keyword>
<evidence type="ECO:0000256" key="11">
    <source>
        <dbReference type="ARBA" id="ARBA00022927"/>
    </source>
</evidence>
<dbReference type="InterPro" id="IPR014001">
    <property type="entry name" value="Helicase_ATP-bd"/>
</dbReference>
<dbReference type="PROSITE" id="PS51196">
    <property type="entry name" value="SECA_MOTOR_DEAD"/>
    <property type="match status" value="1"/>
</dbReference>
<dbReference type="InterPro" id="IPR044722">
    <property type="entry name" value="SecA_SF2_C"/>
</dbReference>
<evidence type="ECO:0000256" key="9">
    <source>
        <dbReference type="ARBA" id="ARBA00022833"/>
    </source>
</evidence>
<evidence type="ECO:0000256" key="15">
    <source>
        <dbReference type="HAMAP-Rule" id="MF_01382"/>
    </source>
</evidence>
<feature type="region of interest" description="Disordered" evidence="17">
    <location>
        <begin position="831"/>
        <end position="861"/>
    </location>
</feature>
<comment type="subunit">
    <text evidence="15">Monomer and homodimer. Part of the essential Sec protein translocation apparatus which comprises SecA, SecYEG and auxiliary proteins SecDF-YajC and YidC.</text>
</comment>
<dbReference type="InterPro" id="IPR001650">
    <property type="entry name" value="Helicase_C-like"/>
</dbReference>
<dbReference type="SUPFAM" id="SSF81767">
    <property type="entry name" value="Pre-protein crosslinking domain of SecA"/>
    <property type="match status" value="1"/>
</dbReference>
<dbReference type="GO" id="GO:0005829">
    <property type="term" value="C:cytosol"/>
    <property type="evidence" value="ECO:0007669"/>
    <property type="project" value="TreeGrafter"/>
</dbReference>
<dbReference type="NCBIfam" id="NF009538">
    <property type="entry name" value="PRK12904.1"/>
    <property type="match status" value="1"/>
</dbReference>
<dbReference type="GO" id="GO:0043952">
    <property type="term" value="P:protein transport by the Sec complex"/>
    <property type="evidence" value="ECO:0007669"/>
    <property type="project" value="TreeGrafter"/>
</dbReference>
<evidence type="ECO:0000256" key="6">
    <source>
        <dbReference type="ARBA" id="ARBA00022519"/>
    </source>
</evidence>
<dbReference type="GO" id="GO:0046872">
    <property type="term" value="F:metal ion binding"/>
    <property type="evidence" value="ECO:0007669"/>
    <property type="project" value="UniProtKB-KW"/>
</dbReference>
<evidence type="ECO:0000256" key="12">
    <source>
        <dbReference type="ARBA" id="ARBA00022967"/>
    </source>
</evidence>
<dbReference type="GO" id="GO:0031522">
    <property type="term" value="C:cell envelope Sec protein transport complex"/>
    <property type="evidence" value="ECO:0007669"/>
    <property type="project" value="UniProtKB-ARBA"/>
</dbReference>
<accession>A0A0F5L7Y8</accession>
<comment type="cofactor">
    <cofactor evidence="1">
        <name>Zn(2+)</name>
        <dbReference type="ChEBI" id="CHEBI:29105"/>
    </cofactor>
</comment>
<keyword evidence="10 15" id="KW-0067">ATP-binding</keyword>
<dbReference type="AlphaFoldDB" id="A0A0F5L7Y8"/>
<dbReference type="PROSITE" id="PS51192">
    <property type="entry name" value="HELICASE_ATP_BIND_1"/>
    <property type="match status" value="1"/>
</dbReference>
<dbReference type="Pfam" id="PF07516">
    <property type="entry name" value="SecA_SW"/>
    <property type="match status" value="1"/>
</dbReference>
<dbReference type="Proteomes" id="UP000033514">
    <property type="component" value="Unassembled WGS sequence"/>
</dbReference>
<dbReference type="Gene3D" id="3.90.1440.10">
    <property type="entry name" value="SecA, preprotein cross-linking domain"/>
    <property type="match status" value="1"/>
</dbReference>
<dbReference type="Pfam" id="PF01043">
    <property type="entry name" value="SecA_PP_bind"/>
    <property type="match status" value="1"/>
</dbReference>
<dbReference type="OrthoDB" id="9805579at2"/>
<dbReference type="GO" id="GO:0005524">
    <property type="term" value="F:ATP binding"/>
    <property type="evidence" value="ECO:0007669"/>
    <property type="project" value="UniProtKB-UniRule"/>
</dbReference>
<keyword evidence="7" id="KW-0479">Metal-binding</keyword>
<comment type="subcellular location">
    <subcellularLocation>
        <location evidence="15">Cell membrane</location>
        <topology evidence="15">Peripheral membrane protein</topology>
        <orientation evidence="15">Cytoplasmic side</orientation>
    </subcellularLocation>
    <subcellularLocation>
        <location evidence="15">Cytoplasm</location>
    </subcellularLocation>
    <text evidence="15">Distribution is 50-50.</text>
</comment>
<evidence type="ECO:0000256" key="7">
    <source>
        <dbReference type="ARBA" id="ARBA00022723"/>
    </source>
</evidence>
<dbReference type="GO" id="GO:0005886">
    <property type="term" value="C:plasma membrane"/>
    <property type="evidence" value="ECO:0007669"/>
    <property type="project" value="UniProtKB-SubCell"/>
</dbReference>
<comment type="function">
    <text evidence="15">Part of the Sec protein translocase complex. Interacts with the SecYEG preprotein conducting channel. Has a central role in coupling the hydrolysis of ATP to the transfer of proteins into and across the cell membrane, serving both as a receptor for the preprotein-SecB complex and as an ATP-driven molecular motor driving the stepwise translocation of polypeptide chains across the membrane.</text>
</comment>
<dbReference type="FunFam" id="3.40.50.300:FF:000334">
    <property type="entry name" value="Protein translocase subunit SecA"/>
    <property type="match status" value="1"/>
</dbReference>
<keyword evidence="22" id="KW-1185">Reference proteome</keyword>
<evidence type="ECO:0000256" key="10">
    <source>
        <dbReference type="ARBA" id="ARBA00022840"/>
    </source>
</evidence>
<dbReference type="InterPro" id="IPR011115">
    <property type="entry name" value="SecA_DEAD"/>
</dbReference>
<keyword evidence="4 15" id="KW-1003">Cell membrane</keyword>
<dbReference type="Gene3D" id="1.10.3060.10">
    <property type="entry name" value="Helical scaffold and wing domains of SecA"/>
    <property type="match status" value="1"/>
</dbReference>
<keyword evidence="6" id="KW-0997">Cell inner membrane</keyword>
<keyword evidence="13 15" id="KW-0811">Translocation</keyword>
<dbReference type="SUPFAM" id="SSF52540">
    <property type="entry name" value="P-loop containing nucleoside triphosphate hydrolases"/>
    <property type="match status" value="2"/>
</dbReference>
<keyword evidence="11 15" id="KW-0653">Protein transport</keyword>
<dbReference type="HAMAP" id="MF_01382">
    <property type="entry name" value="SecA"/>
    <property type="match status" value="1"/>
</dbReference>
<dbReference type="EMBL" id="LAJG01000022">
    <property type="protein sequence ID" value="KKB78355.1"/>
    <property type="molecule type" value="Genomic_DNA"/>
</dbReference>
<evidence type="ECO:0000256" key="13">
    <source>
        <dbReference type="ARBA" id="ARBA00023010"/>
    </source>
</evidence>
<feature type="binding site" evidence="15">
    <location>
        <position position="88"/>
    </location>
    <ligand>
        <name>ATP</name>
        <dbReference type="ChEBI" id="CHEBI:30616"/>
    </ligand>
</feature>
<dbReference type="InterPro" id="IPR004027">
    <property type="entry name" value="SEC_C_motif"/>
</dbReference>
<dbReference type="InterPro" id="IPR011130">
    <property type="entry name" value="SecA_preprotein_X-link_dom"/>
</dbReference>
<dbReference type="NCBIfam" id="TIGR00963">
    <property type="entry name" value="secA"/>
    <property type="match status" value="1"/>
</dbReference>
<dbReference type="RefSeq" id="WP_046143286.1">
    <property type="nucleotide sequence ID" value="NZ_LAJG01000022.1"/>
</dbReference>
<dbReference type="InterPro" id="IPR027417">
    <property type="entry name" value="P-loop_NTPase"/>
</dbReference>
<dbReference type="InterPro" id="IPR020937">
    <property type="entry name" value="SecA_CS"/>
</dbReference>
<dbReference type="GO" id="GO:0008564">
    <property type="term" value="F:protein-exporting ATPase activity"/>
    <property type="evidence" value="ECO:0007669"/>
    <property type="project" value="UniProtKB-EC"/>
</dbReference>
<organism evidence="21 22">
    <name type="scientific">Devosia soli</name>
    <dbReference type="NCBI Taxonomy" id="361041"/>
    <lineage>
        <taxon>Bacteria</taxon>
        <taxon>Pseudomonadati</taxon>
        <taxon>Pseudomonadota</taxon>
        <taxon>Alphaproteobacteria</taxon>
        <taxon>Hyphomicrobiales</taxon>
        <taxon>Devosiaceae</taxon>
        <taxon>Devosia</taxon>
    </lineage>
</organism>